<dbReference type="OrthoDB" id="8178425at2759"/>
<evidence type="ECO:0000256" key="2">
    <source>
        <dbReference type="SAM" id="MobiDB-lite"/>
    </source>
</evidence>
<feature type="coiled-coil region" evidence="1">
    <location>
        <begin position="79"/>
        <end position="106"/>
    </location>
</feature>
<feature type="region of interest" description="Disordered" evidence="2">
    <location>
        <begin position="1"/>
        <end position="52"/>
    </location>
</feature>
<protein>
    <submittedName>
        <fullName evidence="3">Uncharacterized protein</fullName>
    </submittedName>
</protein>
<keyword evidence="1" id="KW-0175">Coiled coil</keyword>
<organism evidence="3 4">
    <name type="scientific">Trichomonascus ciferrii</name>
    <dbReference type="NCBI Taxonomy" id="44093"/>
    <lineage>
        <taxon>Eukaryota</taxon>
        <taxon>Fungi</taxon>
        <taxon>Dikarya</taxon>
        <taxon>Ascomycota</taxon>
        <taxon>Saccharomycotina</taxon>
        <taxon>Dipodascomycetes</taxon>
        <taxon>Dipodascales</taxon>
        <taxon>Trichomonascaceae</taxon>
        <taxon>Trichomonascus</taxon>
        <taxon>Trichomonascus ciferrii complex</taxon>
    </lineage>
</organism>
<evidence type="ECO:0000256" key="1">
    <source>
        <dbReference type="SAM" id="Coils"/>
    </source>
</evidence>
<dbReference type="Proteomes" id="UP000761534">
    <property type="component" value="Unassembled WGS sequence"/>
</dbReference>
<name>A0A642VDA5_9ASCO</name>
<accession>A0A642VDA5</accession>
<sequence length="224" mass="25101">MNEPDSDYIQADYLPITPDESTSVSPCVSTSSPHGTGSETSNSSPVESIGYPNSEATPIRSFASRNADFRVYHILVFDLDQNNQELKSLKKEISEILDIAEKVKELYEEDEKTEFNLVMRYTMYSYFPGEDSSSVREMCEDIVQRAIERVKLGQSCDIRSTHLDVFLTEEMSGRKLQDCPITSLKIGKNDVGLNELSTNSLLGVPTNDVDNGRKLRKSTAPRNV</sequence>
<comment type="caution">
    <text evidence="3">The sequence shown here is derived from an EMBL/GenBank/DDBJ whole genome shotgun (WGS) entry which is preliminary data.</text>
</comment>
<proteinExistence type="predicted"/>
<feature type="compositionally biased region" description="Low complexity" evidence="2">
    <location>
        <begin position="21"/>
        <end position="33"/>
    </location>
</feature>
<evidence type="ECO:0000313" key="3">
    <source>
        <dbReference type="EMBL" id="KAA8917371.1"/>
    </source>
</evidence>
<reference evidence="3" key="1">
    <citation type="journal article" date="2019" name="G3 (Bethesda)">
        <title>Genome Assemblies of Two Rare Opportunistic Yeast Pathogens: Diutina rugosa (syn. Candida rugosa) and Trichomonascus ciferrii (syn. Candida ciferrii).</title>
        <authorList>
            <person name="Mixao V."/>
            <person name="Saus E."/>
            <person name="Hansen A.P."/>
            <person name="Lass-Florl C."/>
            <person name="Gabaldon T."/>
        </authorList>
    </citation>
    <scope>NUCLEOTIDE SEQUENCE</scope>
    <source>
        <strain evidence="3">CBS 4856</strain>
    </source>
</reference>
<dbReference type="VEuPathDB" id="FungiDB:TRICI_000483"/>
<gene>
    <name evidence="3" type="ORF">TRICI_000483</name>
</gene>
<evidence type="ECO:0000313" key="4">
    <source>
        <dbReference type="Proteomes" id="UP000761534"/>
    </source>
</evidence>
<feature type="compositionally biased region" description="Polar residues" evidence="2">
    <location>
        <begin position="34"/>
        <end position="46"/>
    </location>
</feature>
<dbReference type="EMBL" id="SWFS01000040">
    <property type="protein sequence ID" value="KAA8917371.1"/>
    <property type="molecule type" value="Genomic_DNA"/>
</dbReference>
<keyword evidence="4" id="KW-1185">Reference proteome</keyword>
<dbReference type="AlphaFoldDB" id="A0A642VDA5"/>